<protein>
    <submittedName>
        <fullName evidence="1">Uncharacterized protein</fullName>
    </submittedName>
</protein>
<organism evidence="1 2">
    <name type="scientific">Galerina marginata (strain CBS 339.88)</name>
    <dbReference type="NCBI Taxonomy" id="685588"/>
    <lineage>
        <taxon>Eukaryota</taxon>
        <taxon>Fungi</taxon>
        <taxon>Dikarya</taxon>
        <taxon>Basidiomycota</taxon>
        <taxon>Agaricomycotina</taxon>
        <taxon>Agaricomycetes</taxon>
        <taxon>Agaricomycetidae</taxon>
        <taxon>Agaricales</taxon>
        <taxon>Agaricineae</taxon>
        <taxon>Strophariaceae</taxon>
        <taxon>Galerina</taxon>
    </lineage>
</organism>
<name>A0A067U203_GALM3</name>
<gene>
    <name evidence="1" type="ORF">GALMADRAFT_218487</name>
</gene>
<keyword evidence="2" id="KW-1185">Reference proteome</keyword>
<accession>A0A067U203</accession>
<sequence>MLSAASQHCIWPTHLFHALHLSIFLWNCNALFPKFATTSTFDSPCVHANNPTSALPFGIQGS</sequence>
<dbReference type="HOGENOM" id="CLU_2904328_0_0_1"/>
<dbReference type="EMBL" id="KL142367">
    <property type="protein sequence ID" value="KDR85393.1"/>
    <property type="molecule type" value="Genomic_DNA"/>
</dbReference>
<dbReference type="Proteomes" id="UP000027222">
    <property type="component" value="Unassembled WGS sequence"/>
</dbReference>
<proteinExistence type="predicted"/>
<evidence type="ECO:0000313" key="1">
    <source>
        <dbReference type="EMBL" id="KDR85393.1"/>
    </source>
</evidence>
<dbReference type="AlphaFoldDB" id="A0A067U203"/>
<reference evidence="2" key="1">
    <citation type="journal article" date="2014" name="Proc. Natl. Acad. Sci. U.S.A.">
        <title>Extensive sampling of basidiomycete genomes demonstrates inadequacy of the white-rot/brown-rot paradigm for wood decay fungi.</title>
        <authorList>
            <person name="Riley R."/>
            <person name="Salamov A.A."/>
            <person name="Brown D.W."/>
            <person name="Nagy L.G."/>
            <person name="Floudas D."/>
            <person name="Held B.W."/>
            <person name="Levasseur A."/>
            <person name="Lombard V."/>
            <person name="Morin E."/>
            <person name="Otillar R."/>
            <person name="Lindquist E.A."/>
            <person name="Sun H."/>
            <person name="LaButti K.M."/>
            <person name="Schmutz J."/>
            <person name="Jabbour D."/>
            <person name="Luo H."/>
            <person name="Baker S.E."/>
            <person name="Pisabarro A.G."/>
            <person name="Walton J.D."/>
            <person name="Blanchette R.A."/>
            <person name="Henrissat B."/>
            <person name="Martin F."/>
            <person name="Cullen D."/>
            <person name="Hibbett D.S."/>
            <person name="Grigoriev I.V."/>
        </authorList>
    </citation>
    <scope>NUCLEOTIDE SEQUENCE [LARGE SCALE GENOMIC DNA]</scope>
    <source>
        <strain evidence="2">CBS 339.88</strain>
    </source>
</reference>
<evidence type="ECO:0000313" key="2">
    <source>
        <dbReference type="Proteomes" id="UP000027222"/>
    </source>
</evidence>